<reference evidence="3 4" key="1">
    <citation type="submission" date="2015-12" db="EMBL/GenBank/DDBJ databases">
        <title>Draft genome of the nematode, Onchocerca flexuosa.</title>
        <authorList>
            <person name="Mitreva M."/>
        </authorList>
    </citation>
    <scope>NUCLEOTIDE SEQUENCE [LARGE SCALE GENOMIC DNA]</scope>
    <source>
        <strain evidence="3">Red Deer</strain>
    </source>
</reference>
<evidence type="ECO:0000256" key="1">
    <source>
        <dbReference type="SAM" id="MobiDB-lite"/>
    </source>
</evidence>
<evidence type="ECO:0000313" key="4">
    <source>
        <dbReference type="Proteomes" id="UP000242913"/>
    </source>
</evidence>
<dbReference type="EMBL" id="KZ271554">
    <property type="protein sequence ID" value="OZC04954.1"/>
    <property type="molecule type" value="Genomic_DNA"/>
</dbReference>
<dbReference type="Proteomes" id="UP000242913">
    <property type="component" value="Unassembled WGS sequence"/>
</dbReference>
<proteinExistence type="predicted"/>
<keyword evidence="2" id="KW-0732">Signal</keyword>
<keyword evidence="4" id="KW-1185">Reference proteome</keyword>
<feature type="chain" id="PRO_5012805370" evidence="2">
    <location>
        <begin position="21"/>
        <end position="266"/>
    </location>
</feature>
<sequence length="266" mass="30415">MKEYLAMIVWLISLTQKVTCIKCTECDYLPHTPISGFRTCPENCYGEICFIVVNNHYNETLVSGCINVDAETRTFFHDHAYCYQDRQYSICGCTTSDRCNSPQAPLSMFTFINTPFFEDCQFLPKHDDQFFNSIQCNATLKEDNFESTKLPLKAESMEGAKSDEMTTENERIRDMPSVITKMTTSHSMITSYSTESIKPSSDKSGHYGNNENEINAEFIDKVVYNLLPSIELQHVIDPEKFSAANFSKFDDQIKVVNTKYPGSPFR</sequence>
<organism evidence="3 4">
    <name type="scientific">Onchocerca flexuosa</name>
    <dbReference type="NCBI Taxonomy" id="387005"/>
    <lineage>
        <taxon>Eukaryota</taxon>
        <taxon>Metazoa</taxon>
        <taxon>Ecdysozoa</taxon>
        <taxon>Nematoda</taxon>
        <taxon>Chromadorea</taxon>
        <taxon>Rhabditida</taxon>
        <taxon>Spirurina</taxon>
        <taxon>Spiruromorpha</taxon>
        <taxon>Filarioidea</taxon>
        <taxon>Onchocercidae</taxon>
        <taxon>Onchocerca</taxon>
    </lineage>
</organism>
<feature type="region of interest" description="Disordered" evidence="1">
    <location>
        <begin position="190"/>
        <end position="209"/>
    </location>
</feature>
<accession>A0A238BIZ3</accession>
<evidence type="ECO:0000313" key="3">
    <source>
        <dbReference type="EMBL" id="OZC04954.1"/>
    </source>
</evidence>
<feature type="signal peptide" evidence="2">
    <location>
        <begin position="1"/>
        <end position="20"/>
    </location>
</feature>
<dbReference type="AlphaFoldDB" id="A0A238BIZ3"/>
<name>A0A238BIZ3_9BILA</name>
<evidence type="ECO:0000256" key="2">
    <source>
        <dbReference type="SAM" id="SignalP"/>
    </source>
</evidence>
<protein>
    <submittedName>
        <fullName evidence="3">Uncharacterized protein</fullName>
    </submittedName>
</protein>
<feature type="compositionally biased region" description="Polar residues" evidence="1">
    <location>
        <begin position="190"/>
        <end position="199"/>
    </location>
</feature>
<gene>
    <name evidence="3" type="ORF">X798_08072</name>
</gene>
<dbReference type="OrthoDB" id="5843041at2759"/>